<feature type="region of interest" description="Disordered" evidence="1">
    <location>
        <begin position="43"/>
        <end position="83"/>
    </location>
</feature>
<dbReference type="STRING" id="394096.DB31_1092"/>
<dbReference type="EMBL" id="JMCB01000011">
    <property type="protein sequence ID" value="KFE66027.1"/>
    <property type="molecule type" value="Genomic_DNA"/>
</dbReference>
<reference evidence="2 3" key="1">
    <citation type="submission" date="2014-04" db="EMBL/GenBank/DDBJ databases">
        <title>Genome assembly of Hyalangium minutum DSM 14724.</title>
        <authorList>
            <person name="Sharma G."/>
            <person name="Subramanian S."/>
        </authorList>
    </citation>
    <scope>NUCLEOTIDE SEQUENCE [LARGE SCALE GENOMIC DNA]</scope>
    <source>
        <strain evidence="2 3">DSM 14724</strain>
    </source>
</reference>
<keyword evidence="3" id="KW-1185">Reference proteome</keyword>
<accession>A0A085WEB4</accession>
<evidence type="ECO:0000313" key="3">
    <source>
        <dbReference type="Proteomes" id="UP000028725"/>
    </source>
</evidence>
<evidence type="ECO:0000313" key="2">
    <source>
        <dbReference type="EMBL" id="KFE66027.1"/>
    </source>
</evidence>
<dbReference type="Proteomes" id="UP000028725">
    <property type="component" value="Unassembled WGS sequence"/>
</dbReference>
<evidence type="ECO:0000256" key="1">
    <source>
        <dbReference type="SAM" id="MobiDB-lite"/>
    </source>
</evidence>
<dbReference type="AlphaFoldDB" id="A0A085WEB4"/>
<name>A0A085WEB4_9BACT</name>
<feature type="region of interest" description="Disordered" evidence="1">
    <location>
        <begin position="1"/>
        <end position="29"/>
    </location>
</feature>
<gene>
    <name evidence="2" type="ORF">DB31_1092</name>
</gene>
<proteinExistence type="predicted"/>
<comment type="caution">
    <text evidence="2">The sequence shown here is derived from an EMBL/GenBank/DDBJ whole genome shotgun (WGS) entry which is preliminary data.</text>
</comment>
<sequence length="83" mass="8920">MLPSKHNFPSSPRAGPPPRRAWGGCSRPRGGTCTLQEHLVPEAESHGLPSLCPGHGSYRPARRRAGPTSSRPGVSRRRLHPPG</sequence>
<protein>
    <submittedName>
        <fullName evidence="2">Uncharacterized protein</fullName>
    </submittedName>
</protein>
<feature type="compositionally biased region" description="Basic residues" evidence="1">
    <location>
        <begin position="74"/>
        <end position="83"/>
    </location>
</feature>
<organism evidence="2 3">
    <name type="scientific">Hyalangium minutum</name>
    <dbReference type="NCBI Taxonomy" id="394096"/>
    <lineage>
        <taxon>Bacteria</taxon>
        <taxon>Pseudomonadati</taxon>
        <taxon>Myxococcota</taxon>
        <taxon>Myxococcia</taxon>
        <taxon>Myxococcales</taxon>
        <taxon>Cystobacterineae</taxon>
        <taxon>Archangiaceae</taxon>
        <taxon>Hyalangium</taxon>
    </lineage>
</organism>